<keyword evidence="2" id="KW-0813">Transport</keyword>
<comment type="caution">
    <text evidence="6">The sequence shown here is derived from an EMBL/GenBank/DDBJ whole genome shotgun (WGS) entry which is preliminary data.</text>
</comment>
<dbReference type="GO" id="GO:0042597">
    <property type="term" value="C:periplasmic space"/>
    <property type="evidence" value="ECO:0007669"/>
    <property type="project" value="UniProtKB-ARBA"/>
</dbReference>
<keyword evidence="4" id="KW-1133">Transmembrane helix</keyword>
<feature type="domain" description="Solute-binding protein family 5" evidence="5">
    <location>
        <begin position="86"/>
        <end position="501"/>
    </location>
</feature>
<dbReference type="Pfam" id="PF00496">
    <property type="entry name" value="SBP_bac_5"/>
    <property type="match status" value="1"/>
</dbReference>
<keyword evidence="4" id="KW-0812">Transmembrane</keyword>
<dbReference type="PANTHER" id="PTHR30290">
    <property type="entry name" value="PERIPLASMIC BINDING COMPONENT OF ABC TRANSPORTER"/>
    <property type="match status" value="1"/>
</dbReference>
<dbReference type="InterPro" id="IPR000914">
    <property type="entry name" value="SBP_5_dom"/>
</dbReference>
<organism evidence="6">
    <name type="scientific">marine sediment metagenome</name>
    <dbReference type="NCBI Taxonomy" id="412755"/>
    <lineage>
        <taxon>unclassified sequences</taxon>
        <taxon>metagenomes</taxon>
        <taxon>ecological metagenomes</taxon>
    </lineage>
</organism>
<evidence type="ECO:0000256" key="1">
    <source>
        <dbReference type="ARBA" id="ARBA00005695"/>
    </source>
</evidence>
<dbReference type="EMBL" id="LAZR01001372">
    <property type="protein sequence ID" value="KKN45684.1"/>
    <property type="molecule type" value="Genomic_DNA"/>
</dbReference>
<dbReference type="GO" id="GO:0043190">
    <property type="term" value="C:ATP-binding cassette (ABC) transporter complex"/>
    <property type="evidence" value="ECO:0007669"/>
    <property type="project" value="InterPro"/>
</dbReference>
<dbReference type="Gene3D" id="3.10.105.10">
    <property type="entry name" value="Dipeptide-binding Protein, Domain 3"/>
    <property type="match status" value="1"/>
</dbReference>
<evidence type="ECO:0000256" key="3">
    <source>
        <dbReference type="ARBA" id="ARBA00022729"/>
    </source>
</evidence>
<dbReference type="GO" id="GO:0015833">
    <property type="term" value="P:peptide transport"/>
    <property type="evidence" value="ECO:0007669"/>
    <property type="project" value="TreeGrafter"/>
</dbReference>
<dbReference type="InterPro" id="IPR039424">
    <property type="entry name" value="SBP_5"/>
</dbReference>
<evidence type="ECO:0000256" key="2">
    <source>
        <dbReference type="ARBA" id="ARBA00022448"/>
    </source>
</evidence>
<dbReference type="AlphaFoldDB" id="A0A0F9QT87"/>
<dbReference type="Gene3D" id="3.40.190.10">
    <property type="entry name" value="Periplasmic binding protein-like II"/>
    <property type="match status" value="1"/>
</dbReference>
<dbReference type="PANTHER" id="PTHR30290:SF9">
    <property type="entry name" value="OLIGOPEPTIDE-BINDING PROTEIN APPA"/>
    <property type="match status" value="1"/>
</dbReference>
<keyword evidence="3" id="KW-0732">Signal</keyword>
<evidence type="ECO:0000259" key="5">
    <source>
        <dbReference type="Pfam" id="PF00496"/>
    </source>
</evidence>
<evidence type="ECO:0000256" key="4">
    <source>
        <dbReference type="SAM" id="Phobius"/>
    </source>
</evidence>
<dbReference type="InterPro" id="IPR030678">
    <property type="entry name" value="Peptide/Ni-bd"/>
</dbReference>
<dbReference type="SUPFAM" id="SSF53850">
    <property type="entry name" value="Periplasmic binding protein-like II"/>
    <property type="match status" value="1"/>
</dbReference>
<feature type="transmembrane region" description="Helical" evidence="4">
    <location>
        <begin position="6"/>
        <end position="28"/>
    </location>
</feature>
<dbReference type="PIRSF" id="PIRSF002741">
    <property type="entry name" value="MppA"/>
    <property type="match status" value="1"/>
</dbReference>
<dbReference type="CDD" id="cd00995">
    <property type="entry name" value="PBP2_NikA_DppA_OppA_like"/>
    <property type="match status" value="1"/>
</dbReference>
<protein>
    <recommendedName>
        <fullName evidence="5">Solute-binding protein family 5 domain-containing protein</fullName>
    </recommendedName>
</protein>
<gene>
    <name evidence="6" type="ORF">LCGC14_0680470</name>
</gene>
<sequence>MEKKTIYAIGIIAIIGVGGGIGIGVFLLQGGSPGGFTKDTLVYGTMYLPVDLDPQVAWDSASGDLIDQVTEGLFAYDLSDPQLAIIPRLAHATIAPTWSGGDLNFTVTLRDDVTFHDGTAFNASAVQWNWERMAWALNTTGTNNDTVTQIAELYEWPDGTPFVNHTEVVSEFVIKFVLNAPYAPFQALLCFSGSYIQSPASTTKDAYLITATSDLVGTGPWVYDTYEAGVEVLMHAYPSYYGGWSHTSITKLVFSGITDANTRNLALLSKDIQFLDDPHPSFHSQFAADSGTILVGDDPAEEQQSLVTQYMGMNTKAINLTYRKAISYAINYSYITEELLEGTADRLESPIPEGILMGNWSSQEALYNVTKARMLLRTIGYGYNGTDSVDGWYNGSDITPFDFDYDAVWVSAATGGRAALSVSFTYNIGNLFREDMLALLMDNLPKIGITVIGYGMTWGEYIYRLYEVGNLDRDMLELYWIGWGPDYNDPSNFINPLFTNRSVASNGAQYDGWYAAIEAGRDPRVQWNNVQLLMEAGIEETNATIRTTIYARIQQLLVEEDMPWVWGYSSKVFDAYVVDLMGYNTNAMGRVWFYPCYYA</sequence>
<name>A0A0F9QT87_9ZZZZ</name>
<keyword evidence="4" id="KW-0472">Membrane</keyword>
<comment type="similarity">
    <text evidence="1">Belongs to the bacterial solute-binding protein 5 family.</text>
</comment>
<reference evidence="6" key="1">
    <citation type="journal article" date="2015" name="Nature">
        <title>Complex archaea that bridge the gap between prokaryotes and eukaryotes.</title>
        <authorList>
            <person name="Spang A."/>
            <person name="Saw J.H."/>
            <person name="Jorgensen S.L."/>
            <person name="Zaremba-Niedzwiedzka K."/>
            <person name="Martijn J."/>
            <person name="Lind A.E."/>
            <person name="van Eijk R."/>
            <person name="Schleper C."/>
            <person name="Guy L."/>
            <person name="Ettema T.J."/>
        </authorList>
    </citation>
    <scope>NUCLEOTIDE SEQUENCE</scope>
</reference>
<evidence type="ECO:0000313" key="6">
    <source>
        <dbReference type="EMBL" id="KKN45684.1"/>
    </source>
</evidence>
<accession>A0A0F9QT87</accession>
<proteinExistence type="inferred from homology"/>
<dbReference type="GO" id="GO:1904680">
    <property type="term" value="F:peptide transmembrane transporter activity"/>
    <property type="evidence" value="ECO:0007669"/>
    <property type="project" value="TreeGrafter"/>
</dbReference>